<dbReference type="GO" id="GO:0070814">
    <property type="term" value="P:hydrogen sulfide biosynthetic process"/>
    <property type="evidence" value="ECO:0007669"/>
    <property type="project" value="UniProtKB-UniPathway"/>
</dbReference>
<dbReference type="InterPro" id="IPR001433">
    <property type="entry name" value="OxRdtase_FAD/NAD-bd"/>
</dbReference>
<dbReference type="InterPro" id="IPR008254">
    <property type="entry name" value="Flavodoxin/NO_synth"/>
</dbReference>
<keyword evidence="16" id="KW-1185">Reference proteome</keyword>
<dbReference type="InterPro" id="IPR039261">
    <property type="entry name" value="FNR_nucleotide-bd"/>
</dbReference>
<evidence type="ECO:0000256" key="7">
    <source>
        <dbReference type="ARBA" id="ARBA00022982"/>
    </source>
</evidence>
<dbReference type="Pfam" id="PF00258">
    <property type="entry name" value="Flavodoxin_1"/>
    <property type="match status" value="1"/>
</dbReference>
<dbReference type="RefSeq" id="WP_136862551.1">
    <property type="nucleotide sequence ID" value="NZ_SWCJ01000003.1"/>
</dbReference>
<evidence type="ECO:0000256" key="12">
    <source>
        <dbReference type="PIRSR" id="PIRSR000207-1"/>
    </source>
</evidence>
<name>A0A4U1BT02_9GAMM</name>
<accession>A0A4U1BT02</accession>
<evidence type="ECO:0000259" key="14">
    <source>
        <dbReference type="PROSITE" id="PS51384"/>
    </source>
</evidence>
<dbReference type="PRINTS" id="PR00371">
    <property type="entry name" value="FPNCR"/>
</dbReference>
<keyword evidence="8 11" id="KW-0560">Oxidoreductase</keyword>
<dbReference type="GO" id="GO:0004783">
    <property type="term" value="F:sulfite reductase (NADPH) activity"/>
    <property type="evidence" value="ECO:0007669"/>
    <property type="project" value="UniProtKB-EC"/>
</dbReference>
<proteinExistence type="predicted"/>
<feature type="binding site" evidence="12">
    <location>
        <position position="597"/>
    </location>
    <ligand>
        <name>FAD</name>
        <dbReference type="ChEBI" id="CHEBI:57692"/>
    </ligand>
</feature>
<evidence type="ECO:0000313" key="15">
    <source>
        <dbReference type="EMBL" id="TKB56747.1"/>
    </source>
</evidence>
<evidence type="ECO:0000256" key="3">
    <source>
        <dbReference type="ARBA" id="ARBA00022630"/>
    </source>
</evidence>
<dbReference type="PROSITE" id="PS51384">
    <property type="entry name" value="FAD_FR"/>
    <property type="match status" value="1"/>
</dbReference>
<comment type="cofactor">
    <cofactor evidence="11 12">
        <name>FMN</name>
        <dbReference type="ChEBI" id="CHEBI:58210"/>
    </cofactor>
    <text evidence="11 12">Binds 1 FMN per subunit.</text>
</comment>
<dbReference type="NCBIfam" id="TIGR01931">
    <property type="entry name" value="cysJ"/>
    <property type="match status" value="1"/>
</dbReference>
<feature type="domain" description="Flavodoxin-like" evidence="13">
    <location>
        <begin position="65"/>
        <end position="203"/>
    </location>
</feature>
<feature type="binding site" evidence="12">
    <location>
        <begin position="154"/>
        <end position="163"/>
    </location>
    <ligand>
        <name>FMN</name>
        <dbReference type="ChEBI" id="CHEBI:58210"/>
    </ligand>
</feature>
<organism evidence="15 16">
    <name type="scientific">Ferrimonas aestuarii</name>
    <dbReference type="NCBI Taxonomy" id="2569539"/>
    <lineage>
        <taxon>Bacteria</taxon>
        <taxon>Pseudomonadati</taxon>
        <taxon>Pseudomonadota</taxon>
        <taxon>Gammaproteobacteria</taxon>
        <taxon>Alteromonadales</taxon>
        <taxon>Ferrimonadaceae</taxon>
        <taxon>Ferrimonas</taxon>
    </lineage>
</organism>
<keyword evidence="7 11" id="KW-0249">Electron transport</keyword>
<sequence length="597" mass="65063">MHLQELAQGAGGLSPQQIAALQQLAGSLTPAQLAWVSGYLAATANLATAAPQAVTAAPASSSAEVTVLYGSQTGNSRGVAKGVAAKLEAQGNGVTLVSMADFKPKKLKDLQRLVVVVSTHGEGEPPDDAIGFHKFLFSSRAPKLNQLEYSVLALGDSSYDQFCQTGKEIDDRLAELGASALVARVDCDVDFEDAAEQWTEALLPTLKAEVAAPAPLTATANAVMAESQYTRANPFEAPLLLSQKITGRDSIKDIRHIELGLDDSGIQYQPGDALGVWVHNDAELVSTLLAAMDLNPADEITIKQQSLPLSQALTEQLELTLLHPALVQQWASWSGDAKLAEIAEDKAQLKAFIGGHQLIDLASRYPAKVSAQELVDSLRKITPRLYSIASSQAEVDEEVHLTVAVVEEERDGQLRQGLASAALAKRLKQGDGVSVYVESNDNFRLPADDNTPVIMIGPGTGIAPFRAFMQEREAREAQGDNWLFFGNPTFTQDFLYQVEWQNYVKSGLLTRIDLAFSRDQAHKIYVQDRIREQGREVVEWLERGAHLYLCGDANRMAVDVEKALIEVLTEHSDRNQEQAKEYLSSLKADKRYQKDVY</sequence>
<comment type="pathway">
    <text evidence="11">Sulfur metabolism; hydrogen sulfide biosynthesis; hydrogen sulfide from sulfite (NADPH route): step 1/1.</text>
</comment>
<dbReference type="Gene3D" id="2.40.30.10">
    <property type="entry name" value="Translation factors"/>
    <property type="match status" value="1"/>
</dbReference>
<evidence type="ECO:0000256" key="9">
    <source>
        <dbReference type="ARBA" id="ARBA00023192"/>
    </source>
</evidence>
<evidence type="ECO:0000256" key="1">
    <source>
        <dbReference type="ARBA" id="ARBA00022448"/>
    </source>
</evidence>
<evidence type="ECO:0000259" key="13">
    <source>
        <dbReference type="PROSITE" id="PS50902"/>
    </source>
</evidence>
<dbReference type="PRINTS" id="PR00369">
    <property type="entry name" value="FLAVODOXIN"/>
</dbReference>
<dbReference type="EC" id="1.8.1.2" evidence="11"/>
<dbReference type="InterPro" id="IPR003097">
    <property type="entry name" value="CysJ-like_FAD-binding"/>
</dbReference>
<dbReference type="Gene3D" id="3.40.50.80">
    <property type="entry name" value="Nucleotide-binding domain of ferredoxin-NADP reductase (FNR) module"/>
    <property type="match status" value="1"/>
</dbReference>
<feature type="binding site" evidence="12">
    <location>
        <begin position="384"/>
        <end position="387"/>
    </location>
    <ligand>
        <name>FAD</name>
        <dbReference type="ChEBI" id="CHEBI:57692"/>
    </ligand>
</feature>
<dbReference type="SUPFAM" id="SSF52343">
    <property type="entry name" value="Ferredoxin reductase-like, C-terminal NADP-linked domain"/>
    <property type="match status" value="1"/>
</dbReference>
<feature type="binding site" evidence="12">
    <location>
        <begin position="402"/>
        <end position="404"/>
    </location>
    <ligand>
        <name>FAD</name>
        <dbReference type="ChEBI" id="CHEBI:57692"/>
    </ligand>
</feature>
<dbReference type="GO" id="GO:0050660">
    <property type="term" value="F:flavin adenine dinucleotide binding"/>
    <property type="evidence" value="ECO:0007669"/>
    <property type="project" value="InterPro"/>
</dbReference>
<protein>
    <recommendedName>
        <fullName evidence="11">Sulfite reductase [NADPH] flavoprotein alpha-component</fullName>
        <shortName evidence="11">SiR-FP</shortName>
        <ecNumber evidence="11">1.8.1.2</ecNumber>
    </recommendedName>
</protein>
<dbReference type="AlphaFoldDB" id="A0A4U1BT02"/>
<dbReference type="SUPFAM" id="SSF63380">
    <property type="entry name" value="Riboflavin synthase domain-like"/>
    <property type="match status" value="1"/>
</dbReference>
<reference evidence="15 16" key="1">
    <citation type="submission" date="2019-04" db="EMBL/GenBank/DDBJ databases">
        <authorList>
            <person name="Hwang J.C."/>
        </authorList>
    </citation>
    <scope>NUCLEOTIDE SEQUENCE [LARGE SCALE GENOMIC DNA]</scope>
    <source>
        <strain evidence="15 16">IMCC35002</strain>
    </source>
</reference>
<dbReference type="GO" id="GO:0019344">
    <property type="term" value="P:cysteine biosynthetic process"/>
    <property type="evidence" value="ECO:0007669"/>
    <property type="project" value="UniProtKB-KW"/>
</dbReference>
<evidence type="ECO:0000256" key="2">
    <source>
        <dbReference type="ARBA" id="ARBA00022605"/>
    </source>
</evidence>
<evidence type="ECO:0000256" key="10">
    <source>
        <dbReference type="ARBA" id="ARBA00052219"/>
    </source>
</evidence>
<dbReference type="GO" id="GO:0005829">
    <property type="term" value="C:cytosol"/>
    <property type="evidence" value="ECO:0007669"/>
    <property type="project" value="TreeGrafter"/>
</dbReference>
<feature type="binding site" evidence="12">
    <location>
        <begin position="417"/>
        <end position="420"/>
    </location>
    <ligand>
        <name>FAD</name>
        <dbReference type="ChEBI" id="CHEBI:57692"/>
    </ligand>
</feature>
<dbReference type="InterPro" id="IPR017938">
    <property type="entry name" value="Riboflavin_synthase-like_b-brl"/>
</dbReference>
<dbReference type="SUPFAM" id="SSF52218">
    <property type="entry name" value="Flavoproteins"/>
    <property type="match status" value="1"/>
</dbReference>
<dbReference type="Pfam" id="PF00667">
    <property type="entry name" value="FAD_binding_1"/>
    <property type="match status" value="1"/>
</dbReference>
<evidence type="ECO:0000313" key="16">
    <source>
        <dbReference type="Proteomes" id="UP000305675"/>
    </source>
</evidence>
<feature type="binding site" evidence="12">
    <location>
        <position position="559"/>
    </location>
    <ligand>
        <name>NADP(+)</name>
        <dbReference type="ChEBI" id="CHEBI:58349"/>
    </ligand>
</feature>
<dbReference type="PANTHER" id="PTHR19384">
    <property type="entry name" value="NITRIC OXIDE SYNTHASE-RELATED"/>
    <property type="match status" value="1"/>
</dbReference>
<keyword evidence="2 11" id="KW-0028">Amino-acid biosynthesis</keyword>
<comment type="cofactor">
    <cofactor evidence="11 12">
        <name>FAD</name>
        <dbReference type="ChEBI" id="CHEBI:57692"/>
    </cofactor>
    <text evidence="11 12">Binds 1 FAD per subunit.</text>
</comment>
<keyword evidence="4 11" id="KW-0288">FMN</keyword>
<comment type="catalytic activity">
    <reaction evidence="10 11">
        <text>hydrogen sulfide + 3 NADP(+) + 3 H2O = sulfite + 3 NADPH + 4 H(+)</text>
        <dbReference type="Rhea" id="RHEA:13801"/>
        <dbReference type="ChEBI" id="CHEBI:15377"/>
        <dbReference type="ChEBI" id="CHEBI:15378"/>
        <dbReference type="ChEBI" id="CHEBI:17359"/>
        <dbReference type="ChEBI" id="CHEBI:29919"/>
        <dbReference type="ChEBI" id="CHEBI:57783"/>
        <dbReference type="ChEBI" id="CHEBI:58349"/>
        <dbReference type="EC" id="1.8.1.2"/>
    </reaction>
</comment>
<dbReference type="CDD" id="cd06199">
    <property type="entry name" value="SiR"/>
    <property type="match status" value="1"/>
</dbReference>
<feature type="binding site" evidence="12">
    <location>
        <begin position="523"/>
        <end position="527"/>
    </location>
    <ligand>
        <name>NADP(+)</name>
        <dbReference type="ChEBI" id="CHEBI:58349"/>
    </ligand>
</feature>
<evidence type="ECO:0000256" key="8">
    <source>
        <dbReference type="ARBA" id="ARBA00023002"/>
    </source>
</evidence>
<dbReference type="InterPro" id="IPR023173">
    <property type="entry name" value="NADPH_Cyt_P450_Rdtase_alpha"/>
</dbReference>
<dbReference type="UniPathway" id="UPA00140">
    <property type="reaction ID" value="UER00207"/>
</dbReference>
<dbReference type="InterPro" id="IPR017927">
    <property type="entry name" value="FAD-bd_FR_type"/>
</dbReference>
<dbReference type="FunFam" id="3.40.50.80:FF:000001">
    <property type="entry name" value="NADPH--cytochrome P450 reductase 1"/>
    <property type="match status" value="1"/>
</dbReference>
<feature type="binding site" evidence="12">
    <location>
        <begin position="118"/>
        <end position="121"/>
    </location>
    <ligand>
        <name>FMN</name>
        <dbReference type="ChEBI" id="CHEBI:58210"/>
    </ligand>
</feature>
<evidence type="ECO:0000256" key="5">
    <source>
        <dbReference type="ARBA" id="ARBA00022827"/>
    </source>
</evidence>
<feature type="binding site" evidence="12">
    <location>
        <begin position="517"/>
        <end position="518"/>
    </location>
    <ligand>
        <name>NADP(+)</name>
        <dbReference type="ChEBI" id="CHEBI:58349"/>
    </ligand>
</feature>
<keyword evidence="5 11" id="KW-0274">FAD</keyword>
<comment type="subunit">
    <text evidence="11">Alpha(8)-beta(8). The alpha component is a flavoprotein, the beta component is a hemoprotein.</text>
</comment>
<comment type="caution">
    <text evidence="15">The sequence shown here is derived from an EMBL/GenBank/DDBJ whole genome shotgun (WGS) entry which is preliminary data.</text>
</comment>
<evidence type="ECO:0000256" key="6">
    <source>
        <dbReference type="ARBA" id="ARBA00022857"/>
    </source>
</evidence>
<dbReference type="OrthoDB" id="9816402at2"/>
<evidence type="ECO:0000256" key="4">
    <source>
        <dbReference type="ARBA" id="ARBA00022643"/>
    </source>
</evidence>
<dbReference type="Pfam" id="PF00175">
    <property type="entry name" value="NAD_binding_1"/>
    <property type="match status" value="1"/>
</dbReference>
<keyword evidence="6 11" id="KW-0521">NADP</keyword>
<dbReference type="GO" id="GO:0010181">
    <property type="term" value="F:FMN binding"/>
    <property type="evidence" value="ECO:0007669"/>
    <property type="project" value="InterPro"/>
</dbReference>
<keyword evidence="9 11" id="KW-0198">Cysteine biosynthesis</keyword>
<dbReference type="PANTHER" id="PTHR19384:SF128">
    <property type="entry name" value="NADPH OXIDOREDUCTASE A"/>
    <property type="match status" value="1"/>
</dbReference>
<keyword evidence="3 11" id="KW-0285">Flavoprotein</keyword>
<dbReference type="Gene3D" id="1.20.990.10">
    <property type="entry name" value="NADPH-cytochrome p450 Reductase, Chain A, domain 3"/>
    <property type="match status" value="1"/>
</dbReference>
<dbReference type="PIRSF" id="PIRSF000207">
    <property type="entry name" value="SiR-FP_CysJ"/>
    <property type="match status" value="1"/>
</dbReference>
<feature type="domain" description="FAD-binding FR-type" evidence="14">
    <location>
        <begin position="232"/>
        <end position="446"/>
    </location>
</feature>
<comment type="function">
    <text evidence="11">Component of the sulfite reductase complex that catalyzes the 6-electron reduction of sulfite to sulfide. This is one of several activities required for the biosynthesis of L-cysteine from sulfate. The flavoprotein component catalyzes the electron flow from NADPH -&gt; FAD -&gt; FMN to the hemoprotein component.</text>
</comment>
<evidence type="ECO:0000256" key="11">
    <source>
        <dbReference type="PIRNR" id="PIRNR000207"/>
    </source>
</evidence>
<dbReference type="InterPro" id="IPR029039">
    <property type="entry name" value="Flavoprotein-like_sf"/>
</dbReference>
<dbReference type="InterPro" id="IPR001709">
    <property type="entry name" value="Flavoprot_Pyr_Nucl_cyt_Rdtase"/>
</dbReference>
<dbReference type="EMBL" id="SWCJ01000003">
    <property type="protein sequence ID" value="TKB56747.1"/>
    <property type="molecule type" value="Genomic_DNA"/>
</dbReference>
<gene>
    <name evidence="15" type="ORF">FCL42_06345</name>
</gene>
<dbReference type="Gene3D" id="3.40.50.360">
    <property type="match status" value="1"/>
</dbReference>
<dbReference type="InterPro" id="IPR001094">
    <property type="entry name" value="Flavdoxin-like"/>
</dbReference>
<dbReference type="InterPro" id="IPR010199">
    <property type="entry name" value="CysJ"/>
</dbReference>
<feature type="binding site" evidence="12">
    <location>
        <position position="320"/>
    </location>
    <ligand>
        <name>FAD</name>
        <dbReference type="ChEBI" id="CHEBI:57692"/>
    </ligand>
</feature>
<keyword evidence="1 11" id="KW-0813">Transport</keyword>
<dbReference type="Proteomes" id="UP000305675">
    <property type="component" value="Unassembled WGS sequence"/>
</dbReference>
<dbReference type="PROSITE" id="PS50902">
    <property type="entry name" value="FLAVODOXIN_LIKE"/>
    <property type="match status" value="1"/>
</dbReference>